<dbReference type="GO" id="GO:0016491">
    <property type="term" value="F:oxidoreductase activity"/>
    <property type="evidence" value="ECO:0007669"/>
    <property type="project" value="UniProtKB-KW"/>
</dbReference>
<dbReference type="GO" id="GO:0051287">
    <property type="term" value="F:NAD binding"/>
    <property type="evidence" value="ECO:0007669"/>
    <property type="project" value="InterPro"/>
</dbReference>
<protein>
    <submittedName>
        <fullName evidence="4">4-hydroxythreonine-4-phosphate dehydrogenase</fullName>
    </submittedName>
</protein>
<proteinExistence type="predicted"/>
<dbReference type="OrthoDB" id="9801783at2"/>
<accession>A0A135HQT8</accession>
<reference evidence="4 5" key="1">
    <citation type="submission" date="2015-11" db="EMBL/GenBank/DDBJ databases">
        <title>Draft genome sequence of Paramesorhizobium deserti A-3-E, a strain highly resistant to diverse beta-lactam antibiotics.</title>
        <authorList>
            <person name="Lv R."/>
            <person name="Yang X."/>
            <person name="Fang N."/>
            <person name="Guo J."/>
            <person name="Luo X."/>
            <person name="Peng F."/>
            <person name="Yang R."/>
            <person name="Cui Y."/>
            <person name="Fang C."/>
            <person name="Song Y."/>
        </authorList>
    </citation>
    <scope>NUCLEOTIDE SEQUENCE [LARGE SCALE GENOMIC DNA]</scope>
    <source>
        <strain evidence="4 5">A-3-E</strain>
    </source>
</reference>
<dbReference type="PANTHER" id="PTHR30004:SF3">
    <property type="entry name" value="4-HYDROXYTHREONINE-4-PHOSPHATE DEHYDROGENASE 2-RELATED"/>
    <property type="match status" value="1"/>
</dbReference>
<dbReference type="RefSeq" id="WP_068884755.1">
    <property type="nucleotide sequence ID" value="NZ_LNTU01000038.1"/>
</dbReference>
<keyword evidence="5" id="KW-1185">Reference proteome</keyword>
<evidence type="ECO:0000256" key="3">
    <source>
        <dbReference type="ARBA" id="ARBA00023027"/>
    </source>
</evidence>
<dbReference type="AlphaFoldDB" id="A0A135HQT8"/>
<dbReference type="SUPFAM" id="SSF53659">
    <property type="entry name" value="Isocitrate/Isopropylmalate dehydrogenase-like"/>
    <property type="match status" value="1"/>
</dbReference>
<dbReference type="PANTHER" id="PTHR30004">
    <property type="entry name" value="4-HYDROXYTHREONINE-4-PHOSPHATE DEHYDROGENASE"/>
    <property type="match status" value="1"/>
</dbReference>
<comment type="caution">
    <text evidence="4">The sequence shown here is derived from an EMBL/GenBank/DDBJ whole genome shotgun (WGS) entry which is preliminary data.</text>
</comment>
<organism evidence="4 5">
    <name type="scientific">Paramesorhizobium deserti</name>
    <dbReference type="NCBI Taxonomy" id="1494590"/>
    <lineage>
        <taxon>Bacteria</taxon>
        <taxon>Pseudomonadati</taxon>
        <taxon>Pseudomonadota</taxon>
        <taxon>Alphaproteobacteria</taxon>
        <taxon>Hyphomicrobiales</taxon>
        <taxon>Phyllobacteriaceae</taxon>
        <taxon>Paramesorhizobium</taxon>
    </lineage>
</organism>
<evidence type="ECO:0000256" key="1">
    <source>
        <dbReference type="ARBA" id="ARBA00022723"/>
    </source>
</evidence>
<dbReference type="Gene3D" id="3.40.718.10">
    <property type="entry name" value="Isopropylmalate Dehydrogenase"/>
    <property type="match status" value="1"/>
</dbReference>
<evidence type="ECO:0000313" key="5">
    <source>
        <dbReference type="Proteomes" id="UP000070107"/>
    </source>
</evidence>
<dbReference type="InterPro" id="IPR005255">
    <property type="entry name" value="PdxA_fam"/>
</dbReference>
<evidence type="ECO:0000256" key="2">
    <source>
        <dbReference type="ARBA" id="ARBA00023002"/>
    </source>
</evidence>
<dbReference type="Proteomes" id="UP000070107">
    <property type="component" value="Unassembled WGS sequence"/>
</dbReference>
<dbReference type="GO" id="GO:0046872">
    <property type="term" value="F:metal ion binding"/>
    <property type="evidence" value="ECO:0007669"/>
    <property type="project" value="UniProtKB-KW"/>
</dbReference>
<dbReference type="EMBL" id="LNTU01000038">
    <property type="protein sequence ID" value="KXF75552.1"/>
    <property type="molecule type" value="Genomic_DNA"/>
</dbReference>
<keyword evidence="2" id="KW-0560">Oxidoreductase</keyword>
<dbReference type="Pfam" id="PF04166">
    <property type="entry name" value="PdxA"/>
    <property type="match status" value="1"/>
</dbReference>
<gene>
    <name evidence="4" type="ORF">ATN84_18890</name>
</gene>
<keyword evidence="1" id="KW-0479">Metal-binding</keyword>
<dbReference type="STRING" id="1494590.ATN84_18890"/>
<sequence length="350" mass="37466">MATSETGVETRADRPVLALAMGDPAGISPELTARILALPELLSAARFVVIGDRRILEEGAAIAGVAPDLDYRTPADFSADVTDRPVFVDLGHLDPADVTRGEATLAGGSFATENFRFALLLADQDRVDGVCFTPFNKKAMRYAYPGYDDEIRFVSDVLSFEGRMREFNVLERVWNARVTSHIPLSAVSSHISEQAILAEIDLTATCLRLAGIDQPRIAVAGLNPHAGDGGSFGMEEIEVIEPAVERAKAAGYAVEGPFPADTVFLRALKEGFHAVLTMYHDQGQIAMKMMGFDKGVTMMGGLPFPLCTPAHGTAYDIAGRGIADVGASREAVLLAAKMARRQAALREAAE</sequence>
<keyword evidence="3" id="KW-0520">NAD</keyword>
<evidence type="ECO:0000313" key="4">
    <source>
        <dbReference type="EMBL" id="KXF75552.1"/>
    </source>
</evidence>
<name>A0A135HQT8_9HYPH</name>